<dbReference type="AlphaFoldDB" id="A0A6J6HP03"/>
<evidence type="ECO:0000313" key="1">
    <source>
        <dbReference type="EMBL" id="CAB4615542.1"/>
    </source>
</evidence>
<reference evidence="1" key="1">
    <citation type="submission" date="2020-05" db="EMBL/GenBank/DDBJ databases">
        <authorList>
            <person name="Chiriac C."/>
            <person name="Salcher M."/>
            <person name="Ghai R."/>
            <person name="Kavagutti S V."/>
        </authorList>
    </citation>
    <scope>NUCLEOTIDE SEQUENCE</scope>
</reference>
<organism evidence="1">
    <name type="scientific">freshwater metagenome</name>
    <dbReference type="NCBI Taxonomy" id="449393"/>
    <lineage>
        <taxon>unclassified sequences</taxon>
        <taxon>metagenomes</taxon>
        <taxon>ecological metagenomes</taxon>
    </lineage>
</organism>
<name>A0A6J6HP03_9ZZZZ</name>
<sequence length="156" mass="16832">MALLVIGIIPTTAQAASSLNAGTVSTNVAEFRQDIRGLLNSYYSKYGSRLSPTEQTHMTSLIKQVDTELAIVQSKSQVIAKLSQQQAPKSKQLAAARSGAKAFDTAYSHAITSLEQVQPLLQPKLSLFEALRAKSDLDQSLRTFETLGTQLHTLAG</sequence>
<protein>
    <submittedName>
        <fullName evidence="1">Unannotated protein</fullName>
    </submittedName>
</protein>
<proteinExistence type="predicted"/>
<accession>A0A6J6HP03</accession>
<dbReference type="EMBL" id="CAEZVB010000008">
    <property type="protein sequence ID" value="CAB4615542.1"/>
    <property type="molecule type" value="Genomic_DNA"/>
</dbReference>
<gene>
    <name evidence="1" type="ORF">UFOPK1908_00349</name>
</gene>